<evidence type="ECO:0000256" key="9">
    <source>
        <dbReference type="ARBA" id="ARBA00047783"/>
    </source>
</evidence>
<feature type="domain" description="SAM-dependent methyltransferase TRM5/TYW2-type" evidence="12">
    <location>
        <begin position="150"/>
        <end position="468"/>
    </location>
</feature>
<evidence type="ECO:0000256" key="10">
    <source>
        <dbReference type="HAMAP-Rule" id="MF_03152"/>
    </source>
</evidence>
<evidence type="ECO:0000256" key="3">
    <source>
        <dbReference type="ARBA" id="ARBA00022603"/>
    </source>
</evidence>
<reference evidence="13" key="1">
    <citation type="submission" date="2023-10" db="EMBL/GenBank/DDBJ databases">
        <authorList>
            <person name="Noh H."/>
        </authorList>
    </citation>
    <scope>NUCLEOTIDE SEQUENCE</scope>
    <source>
        <strain evidence="13">DUCC4014</strain>
    </source>
</reference>
<comment type="function">
    <text evidence="10">Specifically methylates the N1 position of guanosine-37 in various cytoplasmic and mitochondrial tRNAs. Methylation is not dependent on the nature of the nucleoside 5' of the target nucleoside. This is the first step in the biosynthesis of wybutosine (yW), a modified base adjacent to the anticodon of tRNAs and required for accurate decoding.</text>
</comment>
<dbReference type="GO" id="GO:0005759">
    <property type="term" value="C:mitochondrial matrix"/>
    <property type="evidence" value="ECO:0007669"/>
    <property type="project" value="UniProtKB-SubCell"/>
</dbReference>
<comment type="similarity">
    <text evidence="10">Belongs to the TRM5 / TYW2 family.</text>
</comment>
<dbReference type="GO" id="GO:0005634">
    <property type="term" value="C:nucleus"/>
    <property type="evidence" value="ECO:0007669"/>
    <property type="project" value="UniProtKB-SubCell"/>
</dbReference>
<evidence type="ECO:0000256" key="8">
    <source>
        <dbReference type="ARBA" id="ARBA00023242"/>
    </source>
</evidence>
<organism evidence="13 14">
    <name type="scientific">Vanrija pseudolonga</name>
    <dbReference type="NCBI Taxonomy" id="143232"/>
    <lineage>
        <taxon>Eukaryota</taxon>
        <taxon>Fungi</taxon>
        <taxon>Dikarya</taxon>
        <taxon>Basidiomycota</taxon>
        <taxon>Agaricomycotina</taxon>
        <taxon>Tremellomycetes</taxon>
        <taxon>Trichosporonales</taxon>
        <taxon>Trichosporonaceae</taxon>
        <taxon>Vanrija</taxon>
    </lineage>
</organism>
<dbReference type="Proteomes" id="UP000827549">
    <property type="component" value="Chromosome 7"/>
</dbReference>
<dbReference type="InterPro" id="IPR056743">
    <property type="entry name" value="TRM5-TYW2-like_MTfase"/>
</dbReference>
<comment type="similarity">
    <text evidence="1">Belongs to the class I-like SAM-binding methyltransferase superfamily. TRM5/TYW2 family.</text>
</comment>
<protein>
    <recommendedName>
        <fullName evidence="10">tRNA (guanine(37)-N1)-methyltransferase</fullName>
        <ecNumber evidence="10">2.1.1.228</ecNumber>
    </recommendedName>
    <alternativeName>
        <fullName evidence="10">M1G-methyltransferase</fullName>
    </alternativeName>
    <alternativeName>
        <fullName evidence="10">tRNA [GM37] methyltransferase</fullName>
    </alternativeName>
    <alternativeName>
        <fullName evidence="10">tRNA methyltransferase 5</fullName>
    </alternativeName>
</protein>
<keyword evidence="5 10" id="KW-0949">S-adenosyl-L-methionine</keyword>
<evidence type="ECO:0000259" key="12">
    <source>
        <dbReference type="PROSITE" id="PS51684"/>
    </source>
</evidence>
<evidence type="ECO:0000256" key="7">
    <source>
        <dbReference type="ARBA" id="ARBA00023128"/>
    </source>
</evidence>
<name>A0AAF1BUI7_9TREE</name>
<dbReference type="PANTHER" id="PTHR23245">
    <property type="entry name" value="TRNA METHYLTRANSFERASE"/>
    <property type="match status" value="1"/>
</dbReference>
<comment type="subcellular location">
    <subcellularLocation>
        <location evidence="10">Mitochondrion matrix</location>
    </subcellularLocation>
    <subcellularLocation>
        <location evidence="10">Nucleus</location>
    </subcellularLocation>
    <subcellularLocation>
        <location evidence="10">Cytoplasm</location>
    </subcellularLocation>
    <text evidence="10">Predominantly in the mitochondria and in the nucleus.</text>
</comment>
<comment type="subunit">
    <text evidence="10">Monomer.</text>
</comment>
<feature type="region of interest" description="Disordered" evidence="11">
    <location>
        <begin position="343"/>
        <end position="364"/>
    </location>
</feature>
<sequence length="476" mass="53075">MNAAWTALRRLVSPPSMTSSPSLRNLGPPQHKGMTALDRSKFDLTIPVLAARVKASEMGSVRKHDLLKGHIVDIPKIRSITPDADPALRRLLLRVAKPDDLPADTRAYLASSGITLEPDAVTLGYDHWTASEILNAVIETKEDEDTPSSFTQTGHIAHVNLREEWLPYKAMIGQVILDKIPSIRTVVNKLSEIHAEFRYFDMEVIAGEADFVATTSESGCTFTFDFAHVYWNSRLHTEHERLISLFTPGSVVADAMAGVGPFAVPAAKRGAYVLGNDLNPESVKWMRENRVKNKVEARLRVTEADARQFINGAPLEAWRNPFVRSEPVTVRQKEREARRRREAAKEAGVELPKEEVKVDSPPKPQTVDHYVMNLPDSALEFLDAYAGSFTPLLSEPGFDAASTTLPLIHCHCFTRFLDIEGATRDINERASAALGYPVTTDMDGYLLHPVRRVAPNKDMYCLTFRLPHDVAYKKTV</sequence>
<keyword evidence="8 10" id="KW-0539">Nucleus</keyword>
<evidence type="ECO:0000256" key="1">
    <source>
        <dbReference type="ARBA" id="ARBA00009775"/>
    </source>
</evidence>
<feature type="compositionally biased region" description="Basic and acidic residues" evidence="11">
    <location>
        <begin position="343"/>
        <end position="360"/>
    </location>
</feature>
<dbReference type="InterPro" id="IPR030382">
    <property type="entry name" value="MeTrfase_TRM5/TYW2"/>
</dbReference>
<evidence type="ECO:0000313" key="13">
    <source>
        <dbReference type="EMBL" id="WOO86128.1"/>
    </source>
</evidence>
<feature type="binding site" evidence="10">
    <location>
        <begin position="305"/>
        <end position="306"/>
    </location>
    <ligand>
        <name>S-adenosyl-L-methionine</name>
        <dbReference type="ChEBI" id="CHEBI:59789"/>
    </ligand>
</feature>
<dbReference type="InterPro" id="IPR025792">
    <property type="entry name" value="tRNA_Gua_MeTrfase_euk"/>
</dbReference>
<evidence type="ECO:0000256" key="2">
    <source>
        <dbReference type="ARBA" id="ARBA00022490"/>
    </source>
</evidence>
<accession>A0AAF1BUI7</accession>
<dbReference type="GeneID" id="87812778"/>
<gene>
    <name evidence="10 13" type="primary">TRM5</name>
    <name evidence="13" type="ORF">LOC62_07G009617</name>
</gene>
<dbReference type="EMBL" id="CP086720">
    <property type="protein sequence ID" value="WOO86128.1"/>
    <property type="molecule type" value="Genomic_DNA"/>
</dbReference>
<keyword evidence="3 10" id="KW-0489">Methyltransferase</keyword>
<dbReference type="GO" id="GO:0052906">
    <property type="term" value="F:tRNA (guanine(37)-N1)-methyltransferase activity"/>
    <property type="evidence" value="ECO:0007669"/>
    <property type="project" value="UniProtKB-UniRule"/>
</dbReference>
<dbReference type="GO" id="GO:0070901">
    <property type="term" value="P:mitochondrial tRNA methylation"/>
    <property type="evidence" value="ECO:0007669"/>
    <property type="project" value="TreeGrafter"/>
</dbReference>
<dbReference type="Gene3D" id="3.40.50.150">
    <property type="entry name" value="Vaccinia Virus protein VP39"/>
    <property type="match status" value="1"/>
</dbReference>
<feature type="binding site" evidence="10">
    <location>
        <position position="239"/>
    </location>
    <ligand>
        <name>S-adenosyl-L-methionine</name>
        <dbReference type="ChEBI" id="CHEBI:59789"/>
    </ligand>
</feature>
<dbReference type="Gene3D" id="3.30.300.110">
    <property type="entry name" value="Met-10+ protein-like domains"/>
    <property type="match status" value="1"/>
</dbReference>
<dbReference type="SUPFAM" id="SSF53335">
    <property type="entry name" value="S-adenosyl-L-methionine-dependent methyltransferases"/>
    <property type="match status" value="1"/>
</dbReference>
<dbReference type="FunFam" id="3.30.300.110:FF:000001">
    <property type="entry name" value="tRNA (guanine(37)-N1)-methyltransferase"/>
    <property type="match status" value="1"/>
</dbReference>
<dbReference type="Pfam" id="PF25133">
    <property type="entry name" value="TYW2_N_2"/>
    <property type="match status" value="1"/>
</dbReference>
<dbReference type="Pfam" id="PF02475">
    <property type="entry name" value="TRM5-TYW2_MTfase"/>
    <property type="match status" value="1"/>
</dbReference>
<feature type="binding site" evidence="10">
    <location>
        <position position="373"/>
    </location>
    <ligand>
        <name>S-adenosyl-L-methionine</name>
        <dbReference type="ChEBI" id="CHEBI:59789"/>
    </ligand>
</feature>
<keyword evidence="4 10" id="KW-0808">Transferase</keyword>
<feature type="binding site" evidence="10">
    <location>
        <begin position="277"/>
        <end position="278"/>
    </location>
    <ligand>
        <name>S-adenosyl-L-methionine</name>
        <dbReference type="ChEBI" id="CHEBI:59789"/>
    </ligand>
</feature>
<dbReference type="HAMAP" id="MF_03152">
    <property type="entry name" value="TRM5"/>
    <property type="match status" value="1"/>
</dbReference>
<dbReference type="PANTHER" id="PTHR23245:SF36">
    <property type="entry name" value="TRNA (GUANINE(37)-N1)-METHYLTRANSFERASE"/>
    <property type="match status" value="1"/>
</dbReference>
<dbReference type="AlphaFoldDB" id="A0AAF1BUI7"/>
<dbReference type="EC" id="2.1.1.228" evidence="10"/>
<keyword evidence="14" id="KW-1185">Reference proteome</keyword>
<evidence type="ECO:0000256" key="6">
    <source>
        <dbReference type="ARBA" id="ARBA00022694"/>
    </source>
</evidence>
<dbReference type="GO" id="GO:0002939">
    <property type="term" value="P:tRNA N1-guanine methylation"/>
    <property type="evidence" value="ECO:0007669"/>
    <property type="project" value="TreeGrafter"/>
</dbReference>
<evidence type="ECO:0000256" key="11">
    <source>
        <dbReference type="SAM" id="MobiDB-lite"/>
    </source>
</evidence>
<evidence type="ECO:0000256" key="4">
    <source>
        <dbReference type="ARBA" id="ARBA00022679"/>
    </source>
</evidence>
<keyword evidence="6 10" id="KW-0819">tRNA processing</keyword>
<comment type="catalytic activity">
    <reaction evidence="9 10">
        <text>guanosine(37) in tRNA + S-adenosyl-L-methionine = N(1)-methylguanosine(37) in tRNA + S-adenosyl-L-homocysteine + H(+)</text>
        <dbReference type="Rhea" id="RHEA:36899"/>
        <dbReference type="Rhea" id="RHEA-COMP:10145"/>
        <dbReference type="Rhea" id="RHEA-COMP:10147"/>
        <dbReference type="ChEBI" id="CHEBI:15378"/>
        <dbReference type="ChEBI" id="CHEBI:57856"/>
        <dbReference type="ChEBI" id="CHEBI:59789"/>
        <dbReference type="ChEBI" id="CHEBI:73542"/>
        <dbReference type="ChEBI" id="CHEBI:74269"/>
        <dbReference type="EC" id="2.1.1.228"/>
    </reaction>
</comment>
<dbReference type="PROSITE" id="PS51684">
    <property type="entry name" value="SAM_MT_TRM5_TYW2"/>
    <property type="match status" value="1"/>
</dbReference>
<keyword evidence="7 10" id="KW-0496">Mitochondrion</keyword>
<keyword evidence="2 10" id="KW-0963">Cytoplasm</keyword>
<evidence type="ECO:0000313" key="14">
    <source>
        <dbReference type="Proteomes" id="UP000827549"/>
    </source>
</evidence>
<evidence type="ECO:0000256" key="5">
    <source>
        <dbReference type="ARBA" id="ARBA00022691"/>
    </source>
</evidence>
<dbReference type="RefSeq" id="XP_062632154.1">
    <property type="nucleotide sequence ID" value="XM_062776170.1"/>
</dbReference>
<dbReference type="InterPro" id="IPR029063">
    <property type="entry name" value="SAM-dependent_MTases_sf"/>
</dbReference>
<dbReference type="InterPro" id="IPR056744">
    <property type="entry name" value="TRM5/TYW2-like_N"/>
</dbReference>
<proteinExistence type="inferred from homology"/>